<keyword evidence="4" id="KW-1185">Reference proteome</keyword>
<evidence type="ECO:0008006" key="5">
    <source>
        <dbReference type="Google" id="ProtNLM"/>
    </source>
</evidence>
<accession>M1WE83</accession>
<dbReference type="OrthoDB" id="71600at2759"/>
<dbReference type="HOGENOM" id="CLU_055673_0_0_1"/>
<evidence type="ECO:0000313" key="3">
    <source>
        <dbReference type="EMBL" id="CCE35316.1"/>
    </source>
</evidence>
<dbReference type="STRING" id="1111077.M1WE83"/>
<organism evidence="3 4">
    <name type="scientific">Claviceps purpurea (strain 20.1)</name>
    <name type="common">Ergot fungus</name>
    <name type="synonym">Sphacelia segetum</name>
    <dbReference type="NCBI Taxonomy" id="1111077"/>
    <lineage>
        <taxon>Eukaryota</taxon>
        <taxon>Fungi</taxon>
        <taxon>Dikarya</taxon>
        <taxon>Ascomycota</taxon>
        <taxon>Pezizomycotina</taxon>
        <taxon>Sordariomycetes</taxon>
        <taxon>Hypocreomycetidae</taxon>
        <taxon>Hypocreales</taxon>
        <taxon>Clavicipitaceae</taxon>
        <taxon>Claviceps</taxon>
    </lineage>
</organism>
<feature type="transmembrane region" description="Helical" evidence="2">
    <location>
        <begin position="42"/>
        <end position="60"/>
    </location>
</feature>
<keyword evidence="2" id="KW-1133">Transmembrane helix</keyword>
<comment type="caution">
    <text evidence="3">The sequence shown here is derived from an EMBL/GenBank/DDBJ whole genome shotgun (WGS) entry which is preliminary data.</text>
</comment>
<dbReference type="eggNOG" id="ENOG502SP07">
    <property type="taxonomic scope" value="Eukaryota"/>
</dbReference>
<keyword evidence="2" id="KW-0472">Membrane</keyword>
<dbReference type="EMBL" id="CAGA01000190">
    <property type="protein sequence ID" value="CCE35316.1"/>
    <property type="molecule type" value="Genomic_DNA"/>
</dbReference>
<protein>
    <recommendedName>
        <fullName evidence="5">Tetraspanin Tsp3</fullName>
    </recommendedName>
</protein>
<evidence type="ECO:0000256" key="1">
    <source>
        <dbReference type="SAM" id="MobiDB-lite"/>
    </source>
</evidence>
<sequence>MITMMALWPVALLATTLFLLGVAIYQHINSATLSLPISPSMTIPTILLPLLALANALAYLRLSRSPKRHHALVARTLQAVQALFTTVLATLLFSNIVPSAVRTCLLSTIWQRMFRSHDADAIRRIQDEFNCCGFNTVYDRAWPFPDHKSAGRCAETYGRTVACVQPWTRTLQRNAGLEFGIVVAVGLFQIAMWLLSESGTFRDGGSRARPRGLIHYGTIDGPEGARLLPGVVGDEEGEASEDATNARRDVDGEEAGEQVPRGVSNGVPVQNGVSTQDNPWH</sequence>
<evidence type="ECO:0000256" key="2">
    <source>
        <dbReference type="SAM" id="Phobius"/>
    </source>
</evidence>
<evidence type="ECO:0000313" key="4">
    <source>
        <dbReference type="Proteomes" id="UP000016801"/>
    </source>
</evidence>
<feature type="region of interest" description="Disordered" evidence="1">
    <location>
        <begin position="235"/>
        <end position="281"/>
    </location>
</feature>
<dbReference type="Proteomes" id="UP000016801">
    <property type="component" value="Unassembled WGS sequence"/>
</dbReference>
<feature type="compositionally biased region" description="Polar residues" evidence="1">
    <location>
        <begin position="267"/>
        <end position="281"/>
    </location>
</feature>
<dbReference type="VEuPathDB" id="FungiDB:CPUR_03304"/>
<reference evidence="3 4" key="1">
    <citation type="journal article" date="2013" name="PLoS Genet.">
        <title>Plant-symbiotic fungi as chemical engineers: Multi-genome analysis of the Clavicipitaceae reveals dynamics of alkaloid loci.</title>
        <authorList>
            <person name="Schardl C.L."/>
            <person name="Young C.A."/>
            <person name="Hesse U."/>
            <person name="Amyotte S.G."/>
            <person name="Andreeva K."/>
            <person name="Calie P.J."/>
            <person name="Fleetwood D.J."/>
            <person name="Haws D.C."/>
            <person name="Moore N."/>
            <person name="Oeser B."/>
            <person name="Panaccione D.G."/>
            <person name="Schweri K.K."/>
            <person name="Voisey C.R."/>
            <person name="Farman M.L."/>
            <person name="Jaromczyk J.W."/>
            <person name="Roe B.A."/>
            <person name="O'Sullivan D.M."/>
            <person name="Scott B."/>
            <person name="Tudzynski P."/>
            <person name="An Z."/>
            <person name="Arnaoudova E.G."/>
            <person name="Bullock C.T."/>
            <person name="Charlton N.D."/>
            <person name="Chen L."/>
            <person name="Cox M."/>
            <person name="Dinkins R.D."/>
            <person name="Florea S."/>
            <person name="Glenn A.E."/>
            <person name="Gordon A."/>
            <person name="Gueldener U."/>
            <person name="Harris D.R."/>
            <person name="Hollin W."/>
            <person name="Jaromczyk J."/>
            <person name="Johnson R.D."/>
            <person name="Khan A.K."/>
            <person name="Leistner E."/>
            <person name="Leuchtmann A."/>
            <person name="Li C."/>
            <person name="Liu J."/>
            <person name="Liu J."/>
            <person name="Liu M."/>
            <person name="Mace W."/>
            <person name="Machado C."/>
            <person name="Nagabhyru P."/>
            <person name="Pan J."/>
            <person name="Schmid J."/>
            <person name="Sugawara K."/>
            <person name="Steiner U."/>
            <person name="Takach J.E."/>
            <person name="Tanaka E."/>
            <person name="Webb J.S."/>
            <person name="Wilson E.V."/>
            <person name="Wiseman J.L."/>
            <person name="Yoshida R."/>
            <person name="Zeng Z."/>
        </authorList>
    </citation>
    <scope>NUCLEOTIDE SEQUENCE [LARGE SCALE GENOMIC DNA]</scope>
    <source>
        <strain evidence="3 4">20.1</strain>
    </source>
</reference>
<dbReference type="AlphaFoldDB" id="M1WE83"/>
<name>M1WE83_CLAP2</name>
<proteinExistence type="predicted"/>
<keyword evidence="2" id="KW-0812">Transmembrane</keyword>
<gene>
    <name evidence="3" type="ORF">CPUR_03304</name>
</gene>